<name>A0A1Y1SFG4_9GAMM</name>
<dbReference type="Pfam" id="PF13410">
    <property type="entry name" value="GST_C_2"/>
    <property type="match status" value="1"/>
</dbReference>
<keyword evidence="3" id="KW-1185">Reference proteome</keyword>
<dbReference type="PANTHER" id="PTHR12289">
    <property type="entry name" value="METAXIN RELATED"/>
    <property type="match status" value="1"/>
</dbReference>
<dbReference type="Pfam" id="PF13417">
    <property type="entry name" value="GST_N_3"/>
    <property type="match status" value="1"/>
</dbReference>
<evidence type="ECO:0000259" key="1">
    <source>
        <dbReference type="PROSITE" id="PS50404"/>
    </source>
</evidence>
<feature type="domain" description="GST N-terminal" evidence="1">
    <location>
        <begin position="3"/>
        <end position="81"/>
    </location>
</feature>
<accession>A0A1Y1SFG4</accession>
<sequence length="368" mass="42275">MRETYRFFGWEMSLYSGKLRAYLRHKNIPYEERRATLWDMRQIRRETGAQVMPVLVTPEGEWLQDTSHIIDVLEGRFPQAPVVPDGPRQRIAAYLLEAWGDEFWLASAMHYRWHFAQNYREIFQPEGGDNLLPYAPRWLKNRVIERVAMSMRSFLPGLGVLPDQVDAIEAWSEHMCDALDRHFAEHRYLLGGRPSLGDYGLIGPLYAHLGRDPYPAEHLIAARPHLAAWIERMQQPDGQDGEFLPDDAIAATLAPLFESVFGEFWTYLEATREALEKVPEPAPGRGYSRALGEVSLSLAGRPFRCKARPFSLWMLQRAQEAYAHMDSTQRATVDTWLSDYAAEQAMHGTWPRLQRMALHVRPIGEGAA</sequence>
<dbReference type="Proteomes" id="UP000192342">
    <property type="component" value="Unassembled WGS sequence"/>
</dbReference>
<dbReference type="Gene3D" id="3.40.30.10">
    <property type="entry name" value="Glutaredoxin"/>
    <property type="match status" value="1"/>
</dbReference>
<dbReference type="PANTHER" id="PTHR12289:SF67">
    <property type="match status" value="1"/>
</dbReference>
<dbReference type="SUPFAM" id="SSF52833">
    <property type="entry name" value="Thioredoxin-like"/>
    <property type="match status" value="1"/>
</dbReference>
<dbReference type="InterPro" id="IPR036282">
    <property type="entry name" value="Glutathione-S-Trfase_C_sf"/>
</dbReference>
<gene>
    <name evidence="2" type="ORF">ATO7_01015</name>
</gene>
<dbReference type="PROSITE" id="PS50404">
    <property type="entry name" value="GST_NTER"/>
    <property type="match status" value="1"/>
</dbReference>
<reference evidence="2 3" key="1">
    <citation type="submission" date="2013-04" db="EMBL/GenBank/DDBJ databases">
        <title>Oceanococcus atlanticus 22II-S10r2 Genome Sequencing.</title>
        <authorList>
            <person name="Lai Q."/>
            <person name="Li G."/>
            <person name="Shao Z."/>
        </authorList>
    </citation>
    <scope>NUCLEOTIDE SEQUENCE [LARGE SCALE GENOMIC DNA]</scope>
    <source>
        <strain evidence="2 3">22II-S10r2</strain>
    </source>
</reference>
<organism evidence="2 3">
    <name type="scientific">Oceanococcus atlanticus</name>
    <dbReference type="NCBI Taxonomy" id="1317117"/>
    <lineage>
        <taxon>Bacteria</taxon>
        <taxon>Pseudomonadati</taxon>
        <taxon>Pseudomonadota</taxon>
        <taxon>Gammaproteobacteria</taxon>
        <taxon>Chromatiales</taxon>
        <taxon>Oceanococcaceae</taxon>
        <taxon>Oceanococcus</taxon>
    </lineage>
</organism>
<protein>
    <submittedName>
        <fullName evidence="2">Glutathione S-transferase</fullName>
    </submittedName>
</protein>
<dbReference type="AlphaFoldDB" id="A0A1Y1SFG4"/>
<dbReference type="InterPro" id="IPR036249">
    <property type="entry name" value="Thioredoxin-like_sf"/>
</dbReference>
<dbReference type="GO" id="GO:0016740">
    <property type="term" value="F:transferase activity"/>
    <property type="evidence" value="ECO:0007669"/>
    <property type="project" value="UniProtKB-KW"/>
</dbReference>
<evidence type="ECO:0000313" key="3">
    <source>
        <dbReference type="Proteomes" id="UP000192342"/>
    </source>
</evidence>
<keyword evidence="2" id="KW-0808">Transferase</keyword>
<dbReference type="RefSeq" id="WP_083559058.1">
    <property type="nucleotide sequence ID" value="NZ_AQQV01000001.1"/>
</dbReference>
<dbReference type="Gene3D" id="1.20.1050.10">
    <property type="match status" value="1"/>
</dbReference>
<comment type="caution">
    <text evidence="2">The sequence shown here is derived from an EMBL/GenBank/DDBJ whole genome shotgun (WGS) entry which is preliminary data.</text>
</comment>
<dbReference type="EMBL" id="AQQV01000001">
    <property type="protein sequence ID" value="ORE88412.1"/>
    <property type="molecule type" value="Genomic_DNA"/>
</dbReference>
<dbReference type="CDD" id="cd00570">
    <property type="entry name" value="GST_N_family"/>
    <property type="match status" value="1"/>
</dbReference>
<evidence type="ECO:0000313" key="2">
    <source>
        <dbReference type="EMBL" id="ORE88412.1"/>
    </source>
</evidence>
<dbReference type="InterPro" id="IPR004045">
    <property type="entry name" value="Glutathione_S-Trfase_N"/>
</dbReference>
<dbReference type="CDD" id="cd00299">
    <property type="entry name" value="GST_C_family"/>
    <property type="match status" value="1"/>
</dbReference>
<proteinExistence type="predicted"/>
<dbReference type="STRING" id="1317117.ATO7_01015"/>
<dbReference type="GO" id="GO:0005737">
    <property type="term" value="C:cytoplasm"/>
    <property type="evidence" value="ECO:0007669"/>
    <property type="project" value="TreeGrafter"/>
</dbReference>
<dbReference type="OrthoDB" id="7054557at2"/>
<dbReference type="SUPFAM" id="SSF47616">
    <property type="entry name" value="GST C-terminal domain-like"/>
    <property type="match status" value="1"/>
</dbReference>
<dbReference type="InterPro" id="IPR050931">
    <property type="entry name" value="Mito_Protein_Transport_Metaxin"/>
</dbReference>